<evidence type="ECO:0000313" key="1">
    <source>
        <dbReference type="EMBL" id="GLR66952.1"/>
    </source>
</evidence>
<sequence length="179" mass="19468">MRWLNFVLPALAACGLSACTTMQPQDFAGGSPTMALNDYFPGHSTAYGIFIDRFGNVRNQFNVDCHGSWDGTTMTLQEHFTYIGGANGQPTSRTWHFHKTGPQSWEGTAGDVIGVATGEQDGNAFHMTYVTELHTGASTHRVSVSDWMFREGPGVVINHTTISKLGVTLGDVQIAFVHD</sequence>
<name>A0ABQ6A8N0_9PROT</name>
<evidence type="ECO:0008006" key="3">
    <source>
        <dbReference type="Google" id="ProtNLM"/>
    </source>
</evidence>
<evidence type="ECO:0000313" key="2">
    <source>
        <dbReference type="Proteomes" id="UP001156641"/>
    </source>
</evidence>
<comment type="caution">
    <text evidence="1">The sequence shown here is derived from an EMBL/GenBank/DDBJ whole genome shotgun (WGS) entry which is preliminary data.</text>
</comment>
<dbReference type="InterPro" id="IPR024409">
    <property type="entry name" value="DUF3833"/>
</dbReference>
<organism evidence="1 2">
    <name type="scientific">Acidocella aquatica</name>
    <dbReference type="NCBI Taxonomy" id="1922313"/>
    <lineage>
        <taxon>Bacteria</taxon>
        <taxon>Pseudomonadati</taxon>
        <taxon>Pseudomonadota</taxon>
        <taxon>Alphaproteobacteria</taxon>
        <taxon>Acetobacterales</taxon>
        <taxon>Acidocellaceae</taxon>
        <taxon>Acidocella</taxon>
    </lineage>
</organism>
<keyword evidence="2" id="KW-1185">Reference proteome</keyword>
<dbReference type="PROSITE" id="PS51257">
    <property type="entry name" value="PROKAR_LIPOPROTEIN"/>
    <property type="match status" value="1"/>
</dbReference>
<dbReference type="Pfam" id="PF12915">
    <property type="entry name" value="DUF3833"/>
    <property type="match status" value="1"/>
</dbReference>
<protein>
    <recommendedName>
        <fullName evidence="3">DUF3833 domain-containing protein</fullName>
    </recommendedName>
</protein>
<reference evidence="2" key="1">
    <citation type="journal article" date="2019" name="Int. J. Syst. Evol. Microbiol.">
        <title>The Global Catalogue of Microorganisms (GCM) 10K type strain sequencing project: providing services to taxonomists for standard genome sequencing and annotation.</title>
        <authorList>
            <consortium name="The Broad Institute Genomics Platform"/>
            <consortium name="The Broad Institute Genome Sequencing Center for Infectious Disease"/>
            <person name="Wu L."/>
            <person name="Ma J."/>
        </authorList>
    </citation>
    <scope>NUCLEOTIDE SEQUENCE [LARGE SCALE GENOMIC DNA]</scope>
    <source>
        <strain evidence="2">NBRC 112502</strain>
    </source>
</reference>
<accession>A0ABQ6A8N0</accession>
<proteinExistence type="predicted"/>
<dbReference type="Proteomes" id="UP001156641">
    <property type="component" value="Unassembled WGS sequence"/>
</dbReference>
<dbReference type="EMBL" id="BSOS01000043">
    <property type="protein sequence ID" value="GLR66952.1"/>
    <property type="molecule type" value="Genomic_DNA"/>
</dbReference>
<dbReference type="RefSeq" id="WP_284257652.1">
    <property type="nucleotide sequence ID" value="NZ_BSOS01000043.1"/>
</dbReference>
<gene>
    <name evidence="1" type="ORF">GCM10010909_16320</name>
</gene>